<accession>A0A067JPR2</accession>
<reference evidence="1 2" key="1">
    <citation type="journal article" date="2014" name="PLoS ONE">
        <title>Global Analysis of Gene Expression Profiles in Physic Nut (Jatropha curcas L.) Seedlings Exposed to Salt Stress.</title>
        <authorList>
            <person name="Zhang L."/>
            <person name="Zhang C."/>
            <person name="Wu P."/>
            <person name="Chen Y."/>
            <person name="Li M."/>
            <person name="Jiang H."/>
            <person name="Wu G."/>
        </authorList>
    </citation>
    <scope>NUCLEOTIDE SEQUENCE [LARGE SCALE GENOMIC DNA]</scope>
    <source>
        <strain evidence="2">cv. GZQX0401</strain>
        <tissue evidence="1">Young leaves</tissue>
    </source>
</reference>
<organism evidence="1 2">
    <name type="scientific">Jatropha curcas</name>
    <name type="common">Barbados nut</name>
    <dbReference type="NCBI Taxonomy" id="180498"/>
    <lineage>
        <taxon>Eukaryota</taxon>
        <taxon>Viridiplantae</taxon>
        <taxon>Streptophyta</taxon>
        <taxon>Embryophyta</taxon>
        <taxon>Tracheophyta</taxon>
        <taxon>Spermatophyta</taxon>
        <taxon>Magnoliopsida</taxon>
        <taxon>eudicotyledons</taxon>
        <taxon>Gunneridae</taxon>
        <taxon>Pentapetalae</taxon>
        <taxon>rosids</taxon>
        <taxon>fabids</taxon>
        <taxon>Malpighiales</taxon>
        <taxon>Euphorbiaceae</taxon>
        <taxon>Crotonoideae</taxon>
        <taxon>Jatropheae</taxon>
        <taxon>Jatropha</taxon>
    </lineage>
</organism>
<evidence type="ECO:0000313" key="2">
    <source>
        <dbReference type="Proteomes" id="UP000027138"/>
    </source>
</evidence>
<proteinExistence type="predicted"/>
<dbReference type="AlphaFoldDB" id="A0A067JPR2"/>
<evidence type="ECO:0000313" key="1">
    <source>
        <dbReference type="EMBL" id="KDP21995.1"/>
    </source>
</evidence>
<sequence>MTSSIQAEEEAEEIARWKQVLGRADALQQSQENSQVTVYEMGQKLHIIQKANMEFTPSPPDSPEA</sequence>
<name>A0A067JPR2_JATCU</name>
<gene>
    <name evidence="1" type="ORF">JCGZ_03139</name>
</gene>
<dbReference type="EMBL" id="KK915502">
    <property type="protein sequence ID" value="KDP21995.1"/>
    <property type="molecule type" value="Genomic_DNA"/>
</dbReference>
<protein>
    <submittedName>
        <fullName evidence="1">Uncharacterized protein</fullName>
    </submittedName>
</protein>
<keyword evidence="2" id="KW-1185">Reference proteome</keyword>
<dbReference type="Proteomes" id="UP000027138">
    <property type="component" value="Unassembled WGS sequence"/>
</dbReference>